<dbReference type="Proteomes" id="UP000281391">
    <property type="component" value="Chromosome"/>
</dbReference>
<dbReference type="KEGG" id="sof:NCTC11214_00035"/>
<feature type="transmembrane region" description="Helical" evidence="1">
    <location>
        <begin position="43"/>
        <end position="62"/>
    </location>
</feature>
<evidence type="ECO:0000256" key="1">
    <source>
        <dbReference type="SAM" id="Phobius"/>
    </source>
</evidence>
<keyword evidence="1" id="KW-1133">Transmembrane helix</keyword>
<reference evidence="2 3" key="1">
    <citation type="submission" date="2018-12" db="EMBL/GenBank/DDBJ databases">
        <authorList>
            <consortium name="Pathogen Informatics"/>
        </authorList>
    </citation>
    <scope>NUCLEOTIDE SEQUENCE [LARGE SCALE GENOMIC DNA]</scope>
    <source>
        <strain evidence="2 3">NCTC11214</strain>
    </source>
</reference>
<accession>A0A3S4DRR6</accession>
<dbReference type="RefSeq" id="WP_004966167.1">
    <property type="nucleotide sequence ID" value="NZ_LR134117.1"/>
</dbReference>
<proteinExistence type="predicted"/>
<dbReference type="AlphaFoldDB" id="A0A3S4DRR6"/>
<organism evidence="2 3">
    <name type="scientific">Serratia odorifera</name>
    <dbReference type="NCBI Taxonomy" id="618"/>
    <lineage>
        <taxon>Bacteria</taxon>
        <taxon>Pseudomonadati</taxon>
        <taxon>Pseudomonadota</taxon>
        <taxon>Gammaproteobacteria</taxon>
        <taxon>Enterobacterales</taxon>
        <taxon>Yersiniaceae</taxon>
        <taxon>Serratia</taxon>
    </lineage>
</organism>
<evidence type="ECO:0000313" key="3">
    <source>
        <dbReference type="Proteomes" id="UP000281391"/>
    </source>
</evidence>
<dbReference type="EMBL" id="LR134117">
    <property type="protein sequence ID" value="VDZ51103.1"/>
    <property type="molecule type" value="Genomic_DNA"/>
</dbReference>
<feature type="transmembrane region" description="Helical" evidence="1">
    <location>
        <begin position="12"/>
        <end position="31"/>
    </location>
</feature>
<protein>
    <submittedName>
        <fullName evidence="2">Uncharacterized protein</fullName>
    </submittedName>
</protein>
<gene>
    <name evidence="2" type="ORF">NCTC11214_00035</name>
</gene>
<evidence type="ECO:0000313" key="2">
    <source>
        <dbReference type="EMBL" id="VDZ51103.1"/>
    </source>
</evidence>
<name>A0A3S4DRR6_SEROD</name>
<sequence length="72" mass="8010">MNTRNTVSKAQSVLLSLAVLLSGAATLWGYVQWDALTDIALPWRNAFLPLPMLVWMGMTNWLSRPKKAAGHE</sequence>
<keyword evidence="1" id="KW-0472">Membrane</keyword>
<keyword evidence="1" id="KW-0812">Transmembrane</keyword>